<keyword evidence="6" id="KW-0234">DNA repair</keyword>
<dbReference type="Gene3D" id="1.20.1060.10">
    <property type="entry name" value="Taq DNA Polymerase, Chain T, domain 4"/>
    <property type="match status" value="1"/>
</dbReference>
<evidence type="ECO:0000259" key="8">
    <source>
        <dbReference type="SMART" id="SM00474"/>
    </source>
</evidence>
<gene>
    <name evidence="11" type="ORF">AKJ09_00297</name>
</gene>
<accession>A0A0K1PJB3</accession>
<dbReference type="SMART" id="SM00475">
    <property type="entry name" value="53EXOc"/>
    <property type="match status" value="1"/>
</dbReference>
<dbReference type="GO" id="GO:0006261">
    <property type="term" value="P:DNA-templated DNA replication"/>
    <property type="evidence" value="ECO:0007669"/>
    <property type="project" value="InterPro"/>
</dbReference>
<dbReference type="SMART" id="SM00474">
    <property type="entry name" value="35EXOc"/>
    <property type="match status" value="1"/>
</dbReference>
<dbReference type="Pfam" id="PF22619">
    <property type="entry name" value="DNA_polI_exo1"/>
    <property type="match status" value="1"/>
</dbReference>
<feature type="domain" description="5'-3' exonuclease" evidence="9">
    <location>
        <begin position="3"/>
        <end position="245"/>
    </location>
</feature>
<dbReference type="Pfam" id="PF01367">
    <property type="entry name" value="5_3_exonuc"/>
    <property type="match status" value="1"/>
</dbReference>
<dbReference type="GO" id="GO:0003677">
    <property type="term" value="F:DNA binding"/>
    <property type="evidence" value="ECO:0007669"/>
    <property type="project" value="InterPro"/>
</dbReference>
<dbReference type="InterPro" id="IPR002298">
    <property type="entry name" value="DNA_polymerase_A"/>
</dbReference>
<reference evidence="11 12" key="1">
    <citation type="submission" date="2015-08" db="EMBL/GenBank/DDBJ databases">
        <authorList>
            <person name="Babu N.S."/>
            <person name="Beckwith C.J."/>
            <person name="Beseler K.G."/>
            <person name="Brison A."/>
            <person name="Carone J.V."/>
            <person name="Caskin T.P."/>
            <person name="Diamond M."/>
            <person name="Durham M.E."/>
            <person name="Foxe J.M."/>
            <person name="Go M."/>
            <person name="Henderson B.A."/>
            <person name="Jones I.B."/>
            <person name="McGettigan J.A."/>
            <person name="Micheletti S.J."/>
            <person name="Nasrallah M.E."/>
            <person name="Ortiz D."/>
            <person name="Piller C.R."/>
            <person name="Privatt S.R."/>
            <person name="Schneider S.L."/>
            <person name="Sharp S."/>
            <person name="Smith T.C."/>
            <person name="Stanton J.D."/>
            <person name="Ullery H.E."/>
            <person name="Wilson R.J."/>
            <person name="Serrano M.G."/>
            <person name="Buck G."/>
            <person name="Lee V."/>
            <person name="Wang Y."/>
            <person name="Carvalho R."/>
            <person name="Voegtly L."/>
            <person name="Shi R."/>
            <person name="Duckworth R."/>
            <person name="Johnson A."/>
            <person name="Loviza R."/>
            <person name="Walstead R."/>
            <person name="Shah Z."/>
            <person name="Kiflezghi M."/>
            <person name="Wade K."/>
            <person name="Ball S.L."/>
            <person name="Bradley K.W."/>
            <person name="Asai D.J."/>
            <person name="Bowman C.A."/>
            <person name="Russell D.A."/>
            <person name="Pope W.H."/>
            <person name="Jacobs-Sera D."/>
            <person name="Hendrix R.W."/>
            <person name="Hatfull G.F."/>
        </authorList>
    </citation>
    <scope>NUCLEOTIDE SEQUENCE [LARGE SCALE GENOMIC DNA]</scope>
    <source>
        <strain evidence="11 12">DSM 27648</strain>
    </source>
</reference>
<evidence type="ECO:0000256" key="7">
    <source>
        <dbReference type="ARBA" id="ARBA00049244"/>
    </source>
</evidence>
<dbReference type="InterPro" id="IPR020046">
    <property type="entry name" value="5-3_exonucl_a-hlix_arch_N"/>
</dbReference>
<protein>
    <recommendedName>
        <fullName evidence="3">DNA polymerase I</fullName>
        <ecNumber evidence="2">2.7.7.7</ecNumber>
    </recommendedName>
</protein>
<dbReference type="PANTHER" id="PTHR10133">
    <property type="entry name" value="DNA POLYMERASE I"/>
    <property type="match status" value="1"/>
</dbReference>
<dbReference type="PANTHER" id="PTHR10133:SF27">
    <property type="entry name" value="DNA POLYMERASE NU"/>
    <property type="match status" value="1"/>
</dbReference>
<evidence type="ECO:0000256" key="6">
    <source>
        <dbReference type="ARBA" id="ARBA00023204"/>
    </source>
</evidence>
<comment type="catalytic activity">
    <reaction evidence="7">
        <text>DNA(n) + a 2'-deoxyribonucleoside 5'-triphosphate = DNA(n+1) + diphosphate</text>
        <dbReference type="Rhea" id="RHEA:22508"/>
        <dbReference type="Rhea" id="RHEA-COMP:17339"/>
        <dbReference type="Rhea" id="RHEA-COMP:17340"/>
        <dbReference type="ChEBI" id="CHEBI:33019"/>
        <dbReference type="ChEBI" id="CHEBI:61560"/>
        <dbReference type="ChEBI" id="CHEBI:173112"/>
        <dbReference type="EC" id="2.7.7.7"/>
    </reaction>
</comment>
<dbReference type="Pfam" id="PF00476">
    <property type="entry name" value="DNA_pol_A"/>
    <property type="match status" value="1"/>
</dbReference>
<feature type="domain" description="3'-5' exonuclease" evidence="8">
    <location>
        <begin position="276"/>
        <end position="452"/>
    </location>
</feature>
<organism evidence="11 12">
    <name type="scientific">Labilithrix luteola</name>
    <dbReference type="NCBI Taxonomy" id="1391654"/>
    <lineage>
        <taxon>Bacteria</taxon>
        <taxon>Pseudomonadati</taxon>
        <taxon>Myxococcota</taxon>
        <taxon>Polyangia</taxon>
        <taxon>Polyangiales</taxon>
        <taxon>Labilitrichaceae</taxon>
        <taxon>Labilithrix</taxon>
    </lineage>
</organism>
<name>A0A0K1PJB3_9BACT</name>
<evidence type="ECO:0000256" key="1">
    <source>
        <dbReference type="ARBA" id="ARBA00007705"/>
    </source>
</evidence>
<dbReference type="SUPFAM" id="SSF56672">
    <property type="entry name" value="DNA/RNA polymerases"/>
    <property type="match status" value="1"/>
</dbReference>
<dbReference type="GO" id="GO:0008409">
    <property type="term" value="F:5'-3' exonuclease activity"/>
    <property type="evidence" value="ECO:0007669"/>
    <property type="project" value="InterPro"/>
</dbReference>
<dbReference type="EC" id="2.7.7.7" evidence="2"/>
<dbReference type="Gene3D" id="1.10.150.20">
    <property type="entry name" value="5' to 3' exonuclease, C-terminal subdomain"/>
    <property type="match status" value="2"/>
</dbReference>
<dbReference type="Pfam" id="PF02739">
    <property type="entry name" value="5_3_exonuc_N"/>
    <property type="match status" value="1"/>
</dbReference>
<dbReference type="STRING" id="1391654.AKJ09_00297"/>
<comment type="similarity">
    <text evidence="1">Belongs to the DNA polymerase type-A family.</text>
</comment>
<dbReference type="AlphaFoldDB" id="A0A0K1PJB3"/>
<evidence type="ECO:0000256" key="2">
    <source>
        <dbReference type="ARBA" id="ARBA00012417"/>
    </source>
</evidence>
<dbReference type="GO" id="GO:0006302">
    <property type="term" value="P:double-strand break repair"/>
    <property type="evidence" value="ECO:0007669"/>
    <property type="project" value="TreeGrafter"/>
</dbReference>
<dbReference type="EMBL" id="CP012333">
    <property type="protein sequence ID" value="AKU93633.1"/>
    <property type="molecule type" value="Genomic_DNA"/>
</dbReference>
<dbReference type="CDD" id="cd09898">
    <property type="entry name" value="H3TH_53EXO"/>
    <property type="match status" value="1"/>
</dbReference>
<keyword evidence="4" id="KW-0235">DNA replication</keyword>
<evidence type="ECO:0000259" key="9">
    <source>
        <dbReference type="SMART" id="SM00475"/>
    </source>
</evidence>
<dbReference type="Gene3D" id="3.40.50.1010">
    <property type="entry name" value="5'-nuclease"/>
    <property type="match status" value="1"/>
</dbReference>
<dbReference type="KEGG" id="llu:AKJ09_00297"/>
<dbReference type="SUPFAM" id="SSF47807">
    <property type="entry name" value="5' to 3' exonuclease, C-terminal subdomain"/>
    <property type="match status" value="1"/>
</dbReference>
<evidence type="ECO:0000256" key="3">
    <source>
        <dbReference type="ARBA" id="ARBA00020311"/>
    </source>
</evidence>
<dbReference type="InterPro" id="IPR002421">
    <property type="entry name" value="5-3_exonuclease"/>
</dbReference>
<dbReference type="SUPFAM" id="SSF88723">
    <property type="entry name" value="PIN domain-like"/>
    <property type="match status" value="1"/>
</dbReference>
<dbReference type="Gene3D" id="3.30.70.370">
    <property type="match status" value="1"/>
</dbReference>
<dbReference type="InterPro" id="IPR012337">
    <property type="entry name" value="RNaseH-like_sf"/>
</dbReference>
<dbReference type="GO" id="GO:0008408">
    <property type="term" value="F:3'-5' exonuclease activity"/>
    <property type="evidence" value="ECO:0007669"/>
    <property type="project" value="InterPro"/>
</dbReference>
<keyword evidence="5" id="KW-0227">DNA damage</keyword>
<dbReference type="InterPro" id="IPR001098">
    <property type="entry name" value="DNA-dir_DNA_pol_A_palm_dom"/>
</dbReference>
<dbReference type="InterPro" id="IPR029060">
    <property type="entry name" value="PIN-like_dom_sf"/>
</dbReference>
<evidence type="ECO:0000313" key="12">
    <source>
        <dbReference type="Proteomes" id="UP000064967"/>
    </source>
</evidence>
<dbReference type="InterPro" id="IPR036279">
    <property type="entry name" value="5-3_exonuclease_C_sf"/>
</dbReference>
<dbReference type="PRINTS" id="PR00868">
    <property type="entry name" value="DNAPOLI"/>
</dbReference>
<evidence type="ECO:0000313" key="11">
    <source>
        <dbReference type="EMBL" id="AKU93633.1"/>
    </source>
</evidence>
<dbReference type="GO" id="GO:0003887">
    <property type="term" value="F:DNA-directed DNA polymerase activity"/>
    <property type="evidence" value="ECO:0007669"/>
    <property type="project" value="UniProtKB-EC"/>
</dbReference>
<dbReference type="CDD" id="cd06140">
    <property type="entry name" value="DNA_polA_I_Bacillus_like_exo"/>
    <property type="match status" value="1"/>
</dbReference>
<dbReference type="SMART" id="SM00482">
    <property type="entry name" value="POLAc"/>
    <property type="match status" value="1"/>
</dbReference>
<dbReference type="InterPro" id="IPR043502">
    <property type="entry name" value="DNA/RNA_pol_sf"/>
</dbReference>
<evidence type="ECO:0000256" key="5">
    <source>
        <dbReference type="ARBA" id="ARBA00022763"/>
    </source>
</evidence>
<dbReference type="OrthoDB" id="9806424at2"/>
<dbReference type="Proteomes" id="UP000064967">
    <property type="component" value="Chromosome"/>
</dbReference>
<evidence type="ECO:0000259" key="10">
    <source>
        <dbReference type="SMART" id="SM00482"/>
    </source>
</evidence>
<dbReference type="RefSeq" id="WP_146645358.1">
    <property type="nucleotide sequence ID" value="NZ_CP012333.1"/>
</dbReference>
<dbReference type="SUPFAM" id="SSF53098">
    <property type="entry name" value="Ribonuclease H-like"/>
    <property type="match status" value="1"/>
</dbReference>
<dbReference type="InterPro" id="IPR002562">
    <property type="entry name" value="3'-5'_exonuclease_dom"/>
</dbReference>
<dbReference type="PATRIC" id="fig|1391654.3.peg.313"/>
<dbReference type="InterPro" id="IPR036397">
    <property type="entry name" value="RNaseH_sf"/>
</dbReference>
<dbReference type="InterPro" id="IPR020045">
    <property type="entry name" value="DNA_polI_H3TH"/>
</dbReference>
<sequence>MAQRTLLAAATNLLARGFLVVPTDRKSTDGAPVNALFAVARAIHRVVGSKTPARAVAILESEPNVGAWPEILKAQLPMLPELFRMLGVAVIEARGEEHLVASYARAALEAGDDVVIAGVDKRFAQLVGDRLWWYDANKDVRYTPEIVKKRFNVPPAAVGEWLAMVGDDSGNEVLPGVAGLGAKGATQLVEAHGSIAVALDNVDAIDGRLGKVLRAAKDQAPRELARGRLDTTRPLPVALDASALAYQPAEMAERNAFYQRLGFAELLSADDVSIDVEIASRAGEAGDPFAKLGSDGPVAIHLLMEDPSPVRASIAGVSLANGNGEAMWIPSGSGAWPELATWLADPNVPKIGHDLVGTRVELSRAGIDLGGIVGDSACASHLTESSNWAPHDLTVVAKHALGRALPEDDAIRGVGKQRKAWSALPDDRVAAHAGRLADATAAIWRKLAPSLEPKELLAEYLEIEDVCVRMELTGILVDPEELDRAQAAFADMEQELDAKIFELAGHPFNINSGKQLGEVLFEELKLPVVGHTKTGWSTSVETLERIDHAHPIVALVLRWRELRRLRDSWVFALRRCIDADGRVHSRFQPARSFSGQIVNSNPDLGRVPGRTPEMARIRRAFVAPPGRLLMSVDFNQLGLHVLAHLTKDPALVEPLRRRADMHVLTAAAVFEVAPDAVTVEQRQLGKVINFATFAGQGASALALQLGVAAAEAKEYIARFDRHYAKVRAFQDEQLELARTRGYIVTLAGRHWPIGGLESLDSQARSYAERLARRATHEASVQDVSRRALVHADRAIRREGLDASPLLQILDEVLFDVPENQLERAAQVCSEAMRHAYELEVPLVVGVEAGKNWADLEPVRVASA</sequence>
<dbReference type="Gene3D" id="3.30.420.10">
    <property type="entry name" value="Ribonuclease H-like superfamily/Ribonuclease H"/>
    <property type="match status" value="1"/>
</dbReference>
<proteinExistence type="inferred from homology"/>
<feature type="domain" description="DNA-directed DNA polymerase family A palm" evidence="10">
    <location>
        <begin position="616"/>
        <end position="820"/>
    </location>
</feature>
<evidence type="ECO:0000256" key="4">
    <source>
        <dbReference type="ARBA" id="ARBA00022705"/>
    </source>
</evidence>
<keyword evidence="12" id="KW-1185">Reference proteome</keyword>
<dbReference type="InterPro" id="IPR054690">
    <property type="entry name" value="DNA_polI_exonuclease"/>
</dbReference>